<dbReference type="RefSeq" id="WP_135634208.1">
    <property type="nucleotide sequence ID" value="NZ_RQFU01000008.1"/>
</dbReference>
<sequence>MVFELCPCLLLLFGIGNQLKLASLKKIYDILTKIPYFSKIVISGISYLLIVLVYSNLTWPDLRSKVPFLTRVFYVKSLSIKHRMNSNETIENLSSEEMPIPVFISTIEKQNLSPSLFFAALVDPVQKVDLYSKVGGRLEKIYVKEGEYVKTGQKIAKLDSLSFEIDLLKLNANLESTKASYSLSKTKYLNARRNLEIKFAEEEKRIQNLEKAELEYQRISSILEKKESLFNSNVIAEEELLATRQDFNLKKLARDSAKKDLEMIQIGIRDQDISSEGIPVPAKRADKIELWKDLNTRLEKAELEVAEKNVNAAKANIESVEVLIRESTLVSPINGIVYRINRNVGELINAGANAGTPIVNLVSVEELNVIFNANETELGSIVPGQKAVISSDSFPNREYKGTVLYSSPVLDQRTHSAEIKIRMEKSKDLKPGMYVKAQVLSGRKEDFFLIPENAAIPFQDKTIEIYQFKDNRAYKKRLESIQKYNGFYMVKDGLEGEETIILSPLNQLYEGVKVSPTFKK</sequence>
<evidence type="ECO:0000259" key="3">
    <source>
        <dbReference type="Pfam" id="PF25917"/>
    </source>
</evidence>
<dbReference type="NCBIfam" id="TIGR01730">
    <property type="entry name" value="RND_mfp"/>
    <property type="match status" value="1"/>
</dbReference>
<evidence type="ECO:0000256" key="2">
    <source>
        <dbReference type="SAM" id="Coils"/>
    </source>
</evidence>
<comment type="caution">
    <text evidence="5">The sequence shown here is derived from an EMBL/GenBank/DDBJ whole genome shotgun (WGS) entry which is preliminary data.</text>
</comment>
<dbReference type="PRINTS" id="PR01490">
    <property type="entry name" value="RTXTOXIND"/>
</dbReference>
<organism evidence="5 6">
    <name type="scientific">Leptospira yanagawae</name>
    <dbReference type="NCBI Taxonomy" id="293069"/>
    <lineage>
        <taxon>Bacteria</taxon>
        <taxon>Pseudomonadati</taxon>
        <taxon>Spirochaetota</taxon>
        <taxon>Spirochaetia</taxon>
        <taxon>Leptospirales</taxon>
        <taxon>Leptospiraceae</taxon>
        <taxon>Leptospira</taxon>
    </lineage>
</organism>
<keyword evidence="2" id="KW-0175">Coiled coil</keyword>
<feature type="domain" description="Multidrug resistance protein MdtA-like barrel-sandwich hybrid" evidence="3">
    <location>
        <begin position="127"/>
        <end position="354"/>
    </location>
</feature>
<evidence type="ECO:0000259" key="4">
    <source>
        <dbReference type="Pfam" id="PF25954"/>
    </source>
</evidence>
<evidence type="ECO:0000313" key="5">
    <source>
        <dbReference type="EMBL" id="TGL23049.1"/>
    </source>
</evidence>
<dbReference type="InterPro" id="IPR058625">
    <property type="entry name" value="MdtA-like_BSH"/>
</dbReference>
<dbReference type="SUPFAM" id="SSF111369">
    <property type="entry name" value="HlyD-like secretion proteins"/>
    <property type="match status" value="2"/>
</dbReference>
<dbReference type="EMBL" id="RQFU01000008">
    <property type="protein sequence ID" value="TGL23049.1"/>
    <property type="molecule type" value="Genomic_DNA"/>
</dbReference>
<protein>
    <submittedName>
        <fullName evidence="5">Efflux RND transporter periplasmic adaptor subunit</fullName>
    </submittedName>
</protein>
<dbReference type="Gene3D" id="2.40.50.100">
    <property type="match status" value="1"/>
</dbReference>
<proteinExistence type="inferred from homology"/>
<dbReference type="Proteomes" id="UP000298200">
    <property type="component" value="Unassembled WGS sequence"/>
</dbReference>
<reference evidence="6" key="1">
    <citation type="journal article" date="2019" name="PLoS Negl. Trop. Dis.">
        <title>Revisiting the worldwide diversity of Leptospira species in the environment.</title>
        <authorList>
            <person name="Vincent A.T."/>
            <person name="Schiettekatte O."/>
            <person name="Bourhy P."/>
            <person name="Veyrier F.J."/>
            <person name="Picardeau M."/>
        </authorList>
    </citation>
    <scope>NUCLEOTIDE SEQUENCE [LARGE SCALE GENOMIC DNA]</scope>
    <source>
        <strain evidence="6">201800272</strain>
    </source>
</reference>
<gene>
    <name evidence="5" type="ORF">EHQ46_05905</name>
</gene>
<comment type="similarity">
    <text evidence="1">Belongs to the membrane fusion protein (MFP) (TC 8.A.1) family.</text>
</comment>
<name>A0ABY2M6Q7_9LEPT</name>
<evidence type="ECO:0000256" key="1">
    <source>
        <dbReference type="ARBA" id="ARBA00009477"/>
    </source>
</evidence>
<dbReference type="Gene3D" id="2.40.30.170">
    <property type="match status" value="1"/>
</dbReference>
<feature type="coiled-coil region" evidence="2">
    <location>
        <begin position="192"/>
        <end position="229"/>
    </location>
</feature>
<dbReference type="InterPro" id="IPR058792">
    <property type="entry name" value="Beta-barrel_RND_2"/>
</dbReference>
<feature type="coiled-coil region" evidence="2">
    <location>
        <begin position="291"/>
        <end position="323"/>
    </location>
</feature>
<feature type="domain" description="CusB-like beta-barrel" evidence="4">
    <location>
        <begin position="372"/>
        <end position="439"/>
    </location>
</feature>
<accession>A0ABY2M6Q7</accession>
<dbReference type="InterPro" id="IPR006143">
    <property type="entry name" value="RND_pump_MFP"/>
</dbReference>
<dbReference type="Pfam" id="PF25954">
    <property type="entry name" value="Beta-barrel_RND_2"/>
    <property type="match status" value="1"/>
</dbReference>
<evidence type="ECO:0000313" key="6">
    <source>
        <dbReference type="Proteomes" id="UP000298200"/>
    </source>
</evidence>
<dbReference type="PANTHER" id="PTHR30469">
    <property type="entry name" value="MULTIDRUG RESISTANCE PROTEIN MDTA"/>
    <property type="match status" value="1"/>
</dbReference>
<dbReference type="Pfam" id="PF25917">
    <property type="entry name" value="BSH_RND"/>
    <property type="match status" value="1"/>
</dbReference>
<keyword evidence="6" id="KW-1185">Reference proteome</keyword>